<proteinExistence type="predicted"/>
<feature type="domain" description="Pyrrolo-quinoline quinone repeat" evidence="1">
    <location>
        <begin position="103"/>
        <end position="202"/>
    </location>
</feature>
<evidence type="ECO:0000313" key="2">
    <source>
        <dbReference type="EMBL" id="CDM65383.1"/>
    </source>
</evidence>
<dbReference type="InterPro" id="IPR011047">
    <property type="entry name" value="Quinoprotein_ADH-like_sf"/>
</dbReference>
<dbReference type="InterPro" id="IPR018391">
    <property type="entry name" value="PQQ_b-propeller_rpt"/>
</dbReference>
<name>A0A0B6WVS7_9BACT</name>
<dbReference type="PANTHER" id="PTHR34512:SF30">
    <property type="entry name" value="OUTER MEMBRANE PROTEIN ASSEMBLY FACTOR BAMB"/>
    <property type="match status" value="1"/>
</dbReference>
<gene>
    <name evidence="2" type="ORF">PYK22_01382</name>
</gene>
<dbReference type="RefSeq" id="WP_041975374.1">
    <property type="nucleotide sequence ID" value="NZ_CBXV010000004.1"/>
</dbReference>
<accession>A0A0B6WVS7</accession>
<reference evidence="2 3" key="2">
    <citation type="submission" date="2015-01" db="EMBL/GenBank/DDBJ databases">
        <title>Complete genome sequence of Pyrinomonas methylaliphatogenes type strain K22T.</title>
        <authorList>
            <person name="Lee K.C.Y."/>
            <person name="Power J.F."/>
            <person name="Dunfield P.F."/>
            <person name="Morgan X.C."/>
            <person name="Huttenhower C."/>
            <person name="Stott M.B."/>
        </authorList>
    </citation>
    <scope>NUCLEOTIDE SEQUENCE [LARGE SCALE GENOMIC DNA]</scope>
    <source>
        <strain evidence="2 3">K22</strain>
    </source>
</reference>
<dbReference type="EMBL" id="CBXV010000004">
    <property type="protein sequence ID" value="CDM65383.1"/>
    <property type="molecule type" value="Genomic_DNA"/>
</dbReference>
<organism evidence="2 3">
    <name type="scientific">Pyrinomonas methylaliphatogenes</name>
    <dbReference type="NCBI Taxonomy" id="454194"/>
    <lineage>
        <taxon>Bacteria</taxon>
        <taxon>Pseudomonadati</taxon>
        <taxon>Acidobacteriota</taxon>
        <taxon>Blastocatellia</taxon>
        <taxon>Blastocatellales</taxon>
        <taxon>Pyrinomonadaceae</taxon>
        <taxon>Pyrinomonas</taxon>
    </lineage>
</organism>
<dbReference type="STRING" id="454194.PYK22_01382"/>
<dbReference type="PANTHER" id="PTHR34512">
    <property type="entry name" value="CELL SURFACE PROTEIN"/>
    <property type="match status" value="1"/>
</dbReference>
<dbReference type="InterPro" id="IPR002372">
    <property type="entry name" value="PQQ_rpt_dom"/>
</dbReference>
<dbReference type="PROSITE" id="PS51257">
    <property type="entry name" value="PROKAR_LIPOPROTEIN"/>
    <property type="match status" value="1"/>
</dbReference>
<dbReference type="AlphaFoldDB" id="A0A0B6WVS7"/>
<keyword evidence="3" id="KW-1185">Reference proteome</keyword>
<protein>
    <submittedName>
        <fullName evidence="2">PQQ-like domain</fullName>
    </submittedName>
</protein>
<dbReference type="InterPro" id="IPR015943">
    <property type="entry name" value="WD40/YVTN_repeat-like_dom_sf"/>
</dbReference>
<dbReference type="SMART" id="SM00564">
    <property type="entry name" value="PQQ"/>
    <property type="match status" value="3"/>
</dbReference>
<dbReference type="Gene3D" id="2.130.10.10">
    <property type="entry name" value="YVTN repeat-like/Quinoprotein amine dehydrogenase"/>
    <property type="match status" value="1"/>
</dbReference>
<evidence type="ECO:0000313" key="3">
    <source>
        <dbReference type="Proteomes" id="UP000031518"/>
    </source>
</evidence>
<reference evidence="2 3" key="1">
    <citation type="submission" date="2013-12" db="EMBL/GenBank/DDBJ databases">
        <authorList>
            <person name="Stott M."/>
        </authorList>
    </citation>
    <scope>NUCLEOTIDE SEQUENCE [LARGE SCALE GENOMIC DNA]</scope>
    <source>
        <strain evidence="2 3">K22</strain>
    </source>
</reference>
<sequence>MARGWIVSVLFLPIVMSGCITAVRGPAVSVSPTITPDAIYVADSSGRIHSFGTDGREAWVYPLADELARSYGRSSRDFQVQSLVAEGDKLYGLAVQLTGGHAGEVYLFALDGARLAWRQVVPTPTRQGRALAIGARALFMAGDDGTLYAFSLADGRLLWQHQTSGGPLGPPLVGADGNVYVVGAGNRLHAIAPDGRELWRVEVR</sequence>
<evidence type="ECO:0000259" key="1">
    <source>
        <dbReference type="Pfam" id="PF13360"/>
    </source>
</evidence>
<dbReference type="Proteomes" id="UP000031518">
    <property type="component" value="Unassembled WGS sequence"/>
</dbReference>
<dbReference type="SUPFAM" id="SSF50998">
    <property type="entry name" value="Quinoprotein alcohol dehydrogenase-like"/>
    <property type="match status" value="1"/>
</dbReference>
<dbReference type="Gene3D" id="2.40.10.480">
    <property type="match status" value="1"/>
</dbReference>
<dbReference type="OrthoDB" id="256225at2"/>
<dbReference type="Pfam" id="PF13360">
    <property type="entry name" value="PQQ_2"/>
    <property type="match status" value="1"/>
</dbReference>